<dbReference type="InterPro" id="IPR001623">
    <property type="entry name" value="DnaJ_domain"/>
</dbReference>
<dbReference type="PRINTS" id="PR00625">
    <property type="entry name" value="JDOMAIN"/>
</dbReference>
<reference evidence="3" key="1">
    <citation type="submission" date="2016-04" db="EMBL/GenBank/DDBJ databases">
        <authorList>
            <person name="Evans L.H."/>
            <person name="Alamgir A."/>
            <person name="Owens N."/>
            <person name="Weber N.D."/>
            <person name="Virtaneva K."/>
            <person name="Barbian K."/>
            <person name="Babar A."/>
            <person name="Rosenke K."/>
        </authorList>
    </citation>
    <scope>NUCLEOTIDE SEQUENCE [LARGE SCALE GENOMIC DNA]</scope>
    <source>
        <strain evidence="3">CBS 101.48</strain>
    </source>
</reference>
<dbReference type="GO" id="GO:0005737">
    <property type="term" value="C:cytoplasm"/>
    <property type="evidence" value="ECO:0007669"/>
    <property type="project" value="TreeGrafter"/>
</dbReference>
<dbReference type="InterPro" id="IPR036869">
    <property type="entry name" value="J_dom_sf"/>
</dbReference>
<keyword evidence="4" id="KW-1185">Reference proteome</keyword>
<dbReference type="STRING" id="4829.A0A168Q226"/>
<name>A0A168Q226_ABSGL</name>
<dbReference type="InParanoid" id="A0A168Q226"/>
<feature type="domain" description="J" evidence="2">
    <location>
        <begin position="8"/>
        <end position="83"/>
    </location>
</feature>
<dbReference type="PROSITE" id="PS00636">
    <property type="entry name" value="DNAJ_1"/>
    <property type="match status" value="1"/>
</dbReference>
<feature type="compositionally biased region" description="Polar residues" evidence="1">
    <location>
        <begin position="237"/>
        <end position="253"/>
    </location>
</feature>
<dbReference type="GO" id="GO:0005634">
    <property type="term" value="C:nucleus"/>
    <property type="evidence" value="ECO:0007669"/>
    <property type="project" value="TreeGrafter"/>
</dbReference>
<dbReference type="CDD" id="cd06257">
    <property type="entry name" value="DnaJ"/>
    <property type="match status" value="1"/>
</dbReference>
<evidence type="ECO:0000256" key="1">
    <source>
        <dbReference type="SAM" id="MobiDB-lite"/>
    </source>
</evidence>
<feature type="compositionally biased region" description="Basic and acidic residues" evidence="1">
    <location>
        <begin position="389"/>
        <end position="402"/>
    </location>
</feature>
<feature type="region of interest" description="Disordered" evidence="1">
    <location>
        <begin position="265"/>
        <end position="456"/>
    </location>
</feature>
<feature type="compositionally biased region" description="Low complexity" evidence="1">
    <location>
        <begin position="375"/>
        <end position="388"/>
    </location>
</feature>
<feature type="compositionally biased region" description="Basic and acidic residues" evidence="1">
    <location>
        <begin position="200"/>
        <end position="219"/>
    </location>
</feature>
<dbReference type="Pfam" id="PF00226">
    <property type="entry name" value="DnaJ"/>
    <property type="match status" value="1"/>
</dbReference>
<organism evidence="3">
    <name type="scientific">Absidia glauca</name>
    <name type="common">Pin mould</name>
    <dbReference type="NCBI Taxonomy" id="4829"/>
    <lineage>
        <taxon>Eukaryota</taxon>
        <taxon>Fungi</taxon>
        <taxon>Fungi incertae sedis</taxon>
        <taxon>Mucoromycota</taxon>
        <taxon>Mucoromycotina</taxon>
        <taxon>Mucoromycetes</taxon>
        <taxon>Mucorales</taxon>
        <taxon>Cunninghamellaceae</taxon>
        <taxon>Absidia</taxon>
    </lineage>
</organism>
<dbReference type="InterPro" id="IPR056453">
    <property type="entry name" value="HTH_DNAJC9"/>
</dbReference>
<gene>
    <name evidence="3" type="primary">ABSGL_09193.1 scaffold 10682</name>
</gene>
<dbReference type="InterPro" id="IPR018253">
    <property type="entry name" value="DnaJ_domain_CS"/>
</dbReference>
<dbReference type="InterPro" id="IPR052594">
    <property type="entry name" value="J_domain-containing_protein"/>
</dbReference>
<dbReference type="AlphaFoldDB" id="A0A168Q226"/>
<evidence type="ECO:0000313" key="3">
    <source>
        <dbReference type="EMBL" id="SAM03375.1"/>
    </source>
</evidence>
<evidence type="ECO:0000313" key="4">
    <source>
        <dbReference type="Proteomes" id="UP000078561"/>
    </source>
</evidence>
<feature type="compositionally biased region" description="Polar residues" evidence="1">
    <location>
        <begin position="434"/>
        <end position="443"/>
    </location>
</feature>
<dbReference type="PANTHER" id="PTHR44144:SF1">
    <property type="entry name" value="DNAJ HOMOLOG SUBFAMILY C MEMBER 9"/>
    <property type="match status" value="1"/>
</dbReference>
<dbReference type="SMART" id="SM00271">
    <property type="entry name" value="DnaJ"/>
    <property type="match status" value="1"/>
</dbReference>
<dbReference type="GO" id="GO:0031072">
    <property type="term" value="F:heat shock protein binding"/>
    <property type="evidence" value="ECO:0007669"/>
    <property type="project" value="TreeGrafter"/>
</dbReference>
<accession>A0A168Q226</accession>
<feature type="region of interest" description="Disordered" evidence="1">
    <location>
        <begin position="193"/>
        <end position="253"/>
    </location>
</feature>
<dbReference type="Gene3D" id="1.10.287.110">
    <property type="entry name" value="DnaJ domain"/>
    <property type="match status" value="1"/>
</dbReference>
<feature type="compositionally biased region" description="Polar residues" evidence="1">
    <location>
        <begin position="265"/>
        <end position="291"/>
    </location>
</feature>
<evidence type="ECO:0000259" key="2">
    <source>
        <dbReference type="PROSITE" id="PS50076"/>
    </source>
</evidence>
<protein>
    <recommendedName>
        <fullName evidence="2">J domain-containing protein</fullName>
    </recommendedName>
</protein>
<feature type="compositionally biased region" description="Basic and acidic residues" evidence="1">
    <location>
        <begin position="292"/>
        <end position="303"/>
    </location>
</feature>
<feature type="compositionally biased region" description="Basic and acidic residues" evidence="1">
    <location>
        <begin position="336"/>
        <end position="348"/>
    </location>
</feature>
<dbReference type="Pfam" id="PF23302">
    <property type="entry name" value="HTH_DNAJC9"/>
    <property type="match status" value="1"/>
</dbReference>
<sequence>MQLPEGTSLYDILELNKDEVDKDNALIKKAYRKLALLYHPDKQPASSSSTYPTADTTHQFQLVGYAYSILSDTSKRRLYDSDGNLNGPDLDFFAAASLAPGGKTWTEYFMDLAEGVVNEETLEEHALKYKGSIEEEEEVLKQYTTHKGNMNHILSYVPHSKAADVPRFMIMVKKALEAKKITPFSAYARTTTKSAQLQRTKREVKEAKQLEQQKRDHGGETNVAATVEQQHDDRVSSAASVNTRPAQTSSEMATNLASIIKSSINQEQLPESSSSAINQEQPPESSSSATGSHDDAQAKGHEGQEDDTGATKPPSPRKDTKGKEPMASSKTSTKTTSHDDDTTKDQGPKRTITTRSMTRTRDQQKGKMAKSSRGSTTFTTTTTTTTTSTKERTVLATTEKKSTRTTTKAGKRGGPTETDNIGESSRPTKKKKSNSTGASSQQTRRLRPRDKGANKS</sequence>
<dbReference type="PANTHER" id="PTHR44144">
    <property type="entry name" value="DNAJ HOMOLOG SUBFAMILY C MEMBER 9"/>
    <property type="match status" value="1"/>
</dbReference>
<proteinExistence type="predicted"/>
<dbReference type="Proteomes" id="UP000078561">
    <property type="component" value="Unassembled WGS sequence"/>
</dbReference>
<dbReference type="SUPFAM" id="SSF46565">
    <property type="entry name" value="Chaperone J-domain"/>
    <property type="match status" value="1"/>
</dbReference>
<dbReference type="PROSITE" id="PS50076">
    <property type="entry name" value="DNAJ_2"/>
    <property type="match status" value="1"/>
</dbReference>
<dbReference type="EMBL" id="LT554077">
    <property type="protein sequence ID" value="SAM03375.1"/>
    <property type="molecule type" value="Genomic_DNA"/>
</dbReference>
<dbReference type="OrthoDB" id="110024at2759"/>